<dbReference type="PANTHER" id="PTHR45436:SF8">
    <property type="entry name" value="HISTIDINE KINASE"/>
    <property type="match status" value="1"/>
</dbReference>
<sequence>MLRRLASSTVARLIAAIFVLQVISGGAAIGLLRAKMLQVIDLDRTRQIVDLRNELLGAFYAGGYRELASAVAERRGSVSDPLLFVAVSGHGKPVLSHLAAVPQVAAGDRPVRIRAYHASGGPPAEALALAADLADGTHLVVGILTTPDRHFDLAFVEALALVIVLTAGLALGGAMLTGLVVSRRAHAIAETAEALAAGNFAARVESSGFGDGFDHLGRQINLMAERIDGLVSELQSVAGGLAHDLRSPVARLRAAIETAQAAVPEGAAQDALQLALSDAEVLEAMLAAALELARLESGAMADRRAPLEVRALVLDLAELYEPLAEQTGVELVASGVPATVLGDRELLSRALANLIDNALKYGGGRIMVRTVPAEEAVVIEVEDDGRGIPAADRERALERFTRLDNARTRPGAGLGLATVAAIARLHGGSFSLGSGDGGRVGDAGGGQAGGLVARLRLPLV</sequence>
<evidence type="ECO:0000256" key="5">
    <source>
        <dbReference type="ARBA" id="ARBA00022679"/>
    </source>
</evidence>
<dbReference type="Pfam" id="PF00672">
    <property type="entry name" value="HAMP"/>
    <property type="match status" value="1"/>
</dbReference>
<dbReference type="CDD" id="cd06225">
    <property type="entry name" value="HAMP"/>
    <property type="match status" value="1"/>
</dbReference>
<dbReference type="SUPFAM" id="SSF47384">
    <property type="entry name" value="Homodimeric domain of signal transducing histidine kinase"/>
    <property type="match status" value="1"/>
</dbReference>
<feature type="transmembrane region" description="Helical" evidence="11">
    <location>
        <begin position="158"/>
        <end position="181"/>
    </location>
</feature>
<dbReference type="Pfam" id="PF02518">
    <property type="entry name" value="HATPase_c"/>
    <property type="match status" value="1"/>
</dbReference>
<dbReference type="EC" id="2.7.13.3" evidence="3"/>
<dbReference type="InterPro" id="IPR003660">
    <property type="entry name" value="HAMP_dom"/>
</dbReference>
<evidence type="ECO:0000256" key="1">
    <source>
        <dbReference type="ARBA" id="ARBA00000085"/>
    </source>
</evidence>
<dbReference type="Pfam" id="PF00512">
    <property type="entry name" value="HisKA"/>
    <property type="match status" value="1"/>
</dbReference>
<dbReference type="Proteomes" id="UP000551327">
    <property type="component" value="Unassembled WGS sequence"/>
</dbReference>
<comment type="caution">
    <text evidence="14">The sequence shown here is derived from an EMBL/GenBank/DDBJ whole genome shotgun (WGS) entry which is preliminary data.</text>
</comment>
<keyword evidence="9" id="KW-0902">Two-component regulatory system</keyword>
<dbReference type="PROSITE" id="PS50885">
    <property type="entry name" value="HAMP"/>
    <property type="match status" value="1"/>
</dbReference>
<dbReference type="SMART" id="SM00304">
    <property type="entry name" value="HAMP"/>
    <property type="match status" value="1"/>
</dbReference>
<dbReference type="InterPro" id="IPR050428">
    <property type="entry name" value="TCS_sensor_his_kinase"/>
</dbReference>
<accession>A0A7X1KQY0</accession>
<comment type="subcellular location">
    <subcellularLocation>
        <location evidence="2">Membrane</location>
    </subcellularLocation>
</comment>
<evidence type="ECO:0000256" key="3">
    <source>
        <dbReference type="ARBA" id="ARBA00012438"/>
    </source>
</evidence>
<dbReference type="GO" id="GO:0000155">
    <property type="term" value="F:phosphorelay sensor kinase activity"/>
    <property type="evidence" value="ECO:0007669"/>
    <property type="project" value="InterPro"/>
</dbReference>
<dbReference type="Gene3D" id="1.10.287.130">
    <property type="match status" value="1"/>
</dbReference>
<keyword evidence="10 11" id="KW-0472">Membrane</keyword>
<evidence type="ECO:0000259" key="13">
    <source>
        <dbReference type="PROSITE" id="PS50885"/>
    </source>
</evidence>
<evidence type="ECO:0000313" key="15">
    <source>
        <dbReference type="Proteomes" id="UP000551327"/>
    </source>
</evidence>
<keyword evidence="6 11" id="KW-0812">Transmembrane</keyword>
<dbReference type="EMBL" id="JACLAX010000015">
    <property type="protein sequence ID" value="MBC2670181.1"/>
    <property type="molecule type" value="Genomic_DNA"/>
</dbReference>
<feature type="transmembrane region" description="Helical" evidence="11">
    <location>
        <begin position="12"/>
        <end position="32"/>
    </location>
</feature>
<dbReference type="RefSeq" id="WP_185680038.1">
    <property type="nucleotide sequence ID" value="NZ_JACLAX010000015.1"/>
</dbReference>
<dbReference type="SMART" id="SM00387">
    <property type="entry name" value="HATPase_c"/>
    <property type="match status" value="1"/>
</dbReference>
<keyword evidence="4" id="KW-0597">Phosphoprotein</keyword>
<gene>
    <name evidence="14" type="ORF">H7F53_13580</name>
</gene>
<dbReference type="InterPro" id="IPR036097">
    <property type="entry name" value="HisK_dim/P_sf"/>
</dbReference>
<dbReference type="GO" id="GO:0005886">
    <property type="term" value="C:plasma membrane"/>
    <property type="evidence" value="ECO:0007669"/>
    <property type="project" value="TreeGrafter"/>
</dbReference>
<proteinExistence type="predicted"/>
<feature type="domain" description="Histidine kinase" evidence="12">
    <location>
        <begin position="240"/>
        <end position="460"/>
    </location>
</feature>
<protein>
    <recommendedName>
        <fullName evidence="3">histidine kinase</fullName>
        <ecNumber evidence="3">2.7.13.3</ecNumber>
    </recommendedName>
</protein>
<feature type="domain" description="HAMP" evidence="13">
    <location>
        <begin position="179"/>
        <end position="232"/>
    </location>
</feature>
<evidence type="ECO:0000256" key="9">
    <source>
        <dbReference type="ARBA" id="ARBA00023012"/>
    </source>
</evidence>
<dbReference type="PRINTS" id="PR00344">
    <property type="entry name" value="BCTRLSENSOR"/>
</dbReference>
<dbReference type="InterPro" id="IPR005467">
    <property type="entry name" value="His_kinase_dom"/>
</dbReference>
<keyword evidence="8 11" id="KW-1133">Transmembrane helix</keyword>
<dbReference type="InterPro" id="IPR004358">
    <property type="entry name" value="Sig_transdc_His_kin-like_C"/>
</dbReference>
<dbReference type="AlphaFoldDB" id="A0A7X1KQY0"/>
<dbReference type="InterPro" id="IPR036890">
    <property type="entry name" value="HATPase_C_sf"/>
</dbReference>
<evidence type="ECO:0000256" key="6">
    <source>
        <dbReference type="ARBA" id="ARBA00022692"/>
    </source>
</evidence>
<dbReference type="InterPro" id="IPR003661">
    <property type="entry name" value="HisK_dim/P_dom"/>
</dbReference>
<dbReference type="SMART" id="SM00388">
    <property type="entry name" value="HisKA"/>
    <property type="match status" value="1"/>
</dbReference>
<evidence type="ECO:0000256" key="10">
    <source>
        <dbReference type="ARBA" id="ARBA00023136"/>
    </source>
</evidence>
<dbReference type="PANTHER" id="PTHR45436">
    <property type="entry name" value="SENSOR HISTIDINE KINASE YKOH"/>
    <property type="match status" value="1"/>
</dbReference>
<evidence type="ECO:0000256" key="11">
    <source>
        <dbReference type="SAM" id="Phobius"/>
    </source>
</evidence>
<dbReference type="InterPro" id="IPR003594">
    <property type="entry name" value="HATPase_dom"/>
</dbReference>
<evidence type="ECO:0000256" key="7">
    <source>
        <dbReference type="ARBA" id="ARBA00022777"/>
    </source>
</evidence>
<name>A0A7X1KQY0_9SPHN</name>
<keyword evidence="15" id="KW-1185">Reference proteome</keyword>
<reference evidence="14 15" key="1">
    <citation type="submission" date="2020-08" db="EMBL/GenBank/DDBJ databases">
        <title>The genome sequence of type strain Novosphingobium piscinae KCTC 42194.</title>
        <authorList>
            <person name="Liu Y."/>
        </authorList>
    </citation>
    <scope>NUCLEOTIDE SEQUENCE [LARGE SCALE GENOMIC DNA]</scope>
    <source>
        <strain evidence="14 15">KCTC 42194</strain>
    </source>
</reference>
<comment type="catalytic activity">
    <reaction evidence="1">
        <text>ATP + protein L-histidine = ADP + protein N-phospho-L-histidine.</text>
        <dbReference type="EC" id="2.7.13.3"/>
    </reaction>
</comment>
<evidence type="ECO:0000256" key="2">
    <source>
        <dbReference type="ARBA" id="ARBA00004370"/>
    </source>
</evidence>
<evidence type="ECO:0000259" key="12">
    <source>
        <dbReference type="PROSITE" id="PS50109"/>
    </source>
</evidence>
<dbReference type="PROSITE" id="PS50109">
    <property type="entry name" value="HIS_KIN"/>
    <property type="match status" value="1"/>
</dbReference>
<evidence type="ECO:0000256" key="8">
    <source>
        <dbReference type="ARBA" id="ARBA00022989"/>
    </source>
</evidence>
<dbReference type="CDD" id="cd00075">
    <property type="entry name" value="HATPase"/>
    <property type="match status" value="1"/>
</dbReference>
<evidence type="ECO:0000313" key="14">
    <source>
        <dbReference type="EMBL" id="MBC2670181.1"/>
    </source>
</evidence>
<dbReference type="Gene3D" id="3.30.565.10">
    <property type="entry name" value="Histidine kinase-like ATPase, C-terminal domain"/>
    <property type="match status" value="1"/>
</dbReference>
<keyword evidence="7 14" id="KW-0418">Kinase</keyword>
<evidence type="ECO:0000256" key="4">
    <source>
        <dbReference type="ARBA" id="ARBA00022553"/>
    </source>
</evidence>
<dbReference type="SUPFAM" id="SSF55874">
    <property type="entry name" value="ATPase domain of HSP90 chaperone/DNA topoisomerase II/histidine kinase"/>
    <property type="match status" value="1"/>
</dbReference>
<keyword evidence="5" id="KW-0808">Transferase</keyword>
<organism evidence="14 15">
    <name type="scientific">Novosphingobium piscinae</name>
    <dbReference type="NCBI Taxonomy" id="1507448"/>
    <lineage>
        <taxon>Bacteria</taxon>
        <taxon>Pseudomonadati</taxon>
        <taxon>Pseudomonadota</taxon>
        <taxon>Alphaproteobacteria</taxon>
        <taxon>Sphingomonadales</taxon>
        <taxon>Sphingomonadaceae</taxon>
        <taxon>Novosphingobium</taxon>
    </lineage>
</organism>